<sequence length="102" mass="11444">EQSAVDIHQRLQLNEIATKLAVGHSAVQEMIHSLGYRKVTKAGFIATSLKQNAREQMRGQCYETLEDIRKAVHATSSKMCVESINYCICPCKAHMNITPQIQ</sequence>
<proteinExistence type="predicted"/>
<dbReference type="AlphaFoldDB" id="A0AAD7Z593"/>
<reference evidence="1" key="1">
    <citation type="journal article" date="2023" name="IScience">
        <title>Live-bearing cockroach genome reveals convergent evolutionary mechanisms linked to viviparity in insects and beyond.</title>
        <authorList>
            <person name="Fouks B."/>
            <person name="Harrison M.C."/>
            <person name="Mikhailova A.A."/>
            <person name="Marchal E."/>
            <person name="English S."/>
            <person name="Carruthers M."/>
            <person name="Jennings E.C."/>
            <person name="Chiamaka E.L."/>
            <person name="Frigard R.A."/>
            <person name="Pippel M."/>
            <person name="Attardo G.M."/>
            <person name="Benoit J.B."/>
            <person name="Bornberg-Bauer E."/>
            <person name="Tobe S.S."/>
        </authorList>
    </citation>
    <scope>NUCLEOTIDE SEQUENCE</scope>
    <source>
        <strain evidence="1">Stay&amp;Tobe</strain>
    </source>
</reference>
<gene>
    <name evidence="1" type="ORF">L9F63_008650</name>
</gene>
<protein>
    <submittedName>
        <fullName evidence="1">Uncharacterized protein</fullName>
    </submittedName>
</protein>
<organism evidence="1 2">
    <name type="scientific">Diploptera punctata</name>
    <name type="common">Pacific beetle cockroach</name>
    <dbReference type="NCBI Taxonomy" id="6984"/>
    <lineage>
        <taxon>Eukaryota</taxon>
        <taxon>Metazoa</taxon>
        <taxon>Ecdysozoa</taxon>
        <taxon>Arthropoda</taxon>
        <taxon>Hexapoda</taxon>
        <taxon>Insecta</taxon>
        <taxon>Pterygota</taxon>
        <taxon>Neoptera</taxon>
        <taxon>Polyneoptera</taxon>
        <taxon>Dictyoptera</taxon>
        <taxon>Blattodea</taxon>
        <taxon>Blaberoidea</taxon>
        <taxon>Blaberidae</taxon>
        <taxon>Diplopterinae</taxon>
        <taxon>Diploptera</taxon>
    </lineage>
</organism>
<dbReference type="EMBL" id="JASPKZ010010663">
    <property type="protein sequence ID" value="KAJ9573960.1"/>
    <property type="molecule type" value="Genomic_DNA"/>
</dbReference>
<reference evidence="1" key="2">
    <citation type="submission" date="2023-05" db="EMBL/GenBank/DDBJ databases">
        <authorList>
            <person name="Fouks B."/>
        </authorList>
    </citation>
    <scope>NUCLEOTIDE SEQUENCE</scope>
    <source>
        <strain evidence="1">Stay&amp;Tobe</strain>
        <tissue evidence="1">Testes</tissue>
    </source>
</reference>
<accession>A0AAD7Z593</accession>
<feature type="non-terminal residue" evidence="1">
    <location>
        <position position="1"/>
    </location>
</feature>
<feature type="non-terminal residue" evidence="1">
    <location>
        <position position="102"/>
    </location>
</feature>
<evidence type="ECO:0000313" key="2">
    <source>
        <dbReference type="Proteomes" id="UP001233999"/>
    </source>
</evidence>
<keyword evidence="2" id="KW-1185">Reference proteome</keyword>
<name>A0AAD7Z593_DIPPU</name>
<dbReference type="Proteomes" id="UP001233999">
    <property type="component" value="Unassembled WGS sequence"/>
</dbReference>
<comment type="caution">
    <text evidence="1">The sequence shown here is derived from an EMBL/GenBank/DDBJ whole genome shotgun (WGS) entry which is preliminary data.</text>
</comment>
<evidence type="ECO:0000313" key="1">
    <source>
        <dbReference type="EMBL" id="KAJ9573960.1"/>
    </source>
</evidence>